<dbReference type="AlphaFoldDB" id="A0A7S4EJS9"/>
<dbReference type="PANTHER" id="PTHR43648:SF1">
    <property type="entry name" value="ELECTRON TRANSFER FLAVOPROTEIN BETA SUBUNIT LYSINE METHYLTRANSFERASE"/>
    <property type="match status" value="1"/>
</dbReference>
<evidence type="ECO:0000256" key="1">
    <source>
        <dbReference type="ARBA" id="ARBA00022603"/>
    </source>
</evidence>
<organism evidence="6">
    <name type="scientific">Pseudo-nitzschia australis</name>
    <dbReference type="NCBI Taxonomy" id="44445"/>
    <lineage>
        <taxon>Eukaryota</taxon>
        <taxon>Sar</taxon>
        <taxon>Stramenopiles</taxon>
        <taxon>Ochrophyta</taxon>
        <taxon>Bacillariophyta</taxon>
        <taxon>Bacillariophyceae</taxon>
        <taxon>Bacillariophycidae</taxon>
        <taxon>Bacillariales</taxon>
        <taxon>Bacillariaceae</taxon>
        <taxon>Pseudo-nitzschia</taxon>
    </lineage>
</organism>
<name>A0A7S4EJS9_9STRA</name>
<dbReference type="EMBL" id="HBIX01014009">
    <property type="protein sequence ID" value="CAE0717557.1"/>
    <property type="molecule type" value="Transcribed_RNA"/>
</dbReference>
<dbReference type="InterPro" id="IPR050078">
    <property type="entry name" value="Ribosomal_L11_MeTrfase_PrmA"/>
</dbReference>
<keyword evidence="2" id="KW-0808">Transferase</keyword>
<proteinExistence type="inferred from homology"/>
<gene>
    <name evidence="6" type="ORF">PAUS00366_LOCUS10309</name>
</gene>
<evidence type="ECO:0000313" key="6">
    <source>
        <dbReference type="EMBL" id="CAE0717557.1"/>
    </source>
</evidence>
<sequence length="475" mass="52493">MGILKTTPTITRTSELSRRSIFFSYLLLLMIFSYRSNPCALAFQAIHNKRIPSVSNANHLGDLRERRRIHSLGSNFGDALEITQDDEESSSTSIGDDDTEIFDAASLRSVTFSNIMKDQEPQLLCNFLMELGAASTCIVDADRGTTDENALFDEFDETSMTRTAVTTHSWNNCHVSANFPASVSLDWIMEIVDDTFPNLPRYNNVTKVEDKDWVLHVQQAWKPIVLPPFVLRFPWHTDELVAEALAEKKNDGDAKNTVDMTMDDAVLLELQGGIAFGTGEHPTTQLCLEFIHDVVRKPNMLVMDYGAGSGVLGMAACKLEPTTRAIGVDIDVDAVIIANANAKTNDVNMKNYLSDLVQTINDNDDESTSIRLQKAYSSRKDGSHSKQDVAESLPKDLNEPIYDALAANILAAPLVSLAPYISKLLKPGAPLGLSGIMSSQSDMVLEAAYTDYFDDLRVEKELGGWVLITGKRKKE</sequence>
<dbReference type="InterPro" id="IPR029063">
    <property type="entry name" value="SAM-dependent_MTases_sf"/>
</dbReference>
<evidence type="ECO:0000256" key="2">
    <source>
        <dbReference type="ARBA" id="ARBA00022679"/>
    </source>
</evidence>
<evidence type="ECO:0000256" key="4">
    <source>
        <dbReference type="ARBA" id="ARBA00041867"/>
    </source>
</evidence>
<dbReference type="PANTHER" id="PTHR43648">
    <property type="entry name" value="ELECTRON TRANSFER FLAVOPROTEIN BETA SUBUNIT LYSINE METHYLTRANSFERASE"/>
    <property type="match status" value="1"/>
</dbReference>
<dbReference type="Gene3D" id="3.40.50.150">
    <property type="entry name" value="Vaccinia Virus protein VP39"/>
    <property type="match status" value="1"/>
</dbReference>
<dbReference type="GO" id="GO:0032259">
    <property type="term" value="P:methylation"/>
    <property type="evidence" value="ECO:0007669"/>
    <property type="project" value="UniProtKB-KW"/>
</dbReference>
<accession>A0A7S4EJS9</accession>
<dbReference type="GO" id="GO:0016279">
    <property type="term" value="F:protein-lysine N-methyltransferase activity"/>
    <property type="evidence" value="ECO:0007669"/>
    <property type="project" value="TreeGrafter"/>
</dbReference>
<protein>
    <recommendedName>
        <fullName evidence="5">ETFB lysine methyltransferase</fullName>
    </recommendedName>
    <alternativeName>
        <fullName evidence="4">Protein N-lysine methyltransferase METTL20</fullName>
    </alternativeName>
</protein>
<evidence type="ECO:0000256" key="3">
    <source>
        <dbReference type="ARBA" id="ARBA00037932"/>
    </source>
</evidence>
<reference evidence="6" key="1">
    <citation type="submission" date="2021-01" db="EMBL/GenBank/DDBJ databases">
        <authorList>
            <person name="Corre E."/>
            <person name="Pelletier E."/>
            <person name="Niang G."/>
            <person name="Scheremetjew M."/>
            <person name="Finn R."/>
            <person name="Kale V."/>
            <person name="Holt S."/>
            <person name="Cochrane G."/>
            <person name="Meng A."/>
            <person name="Brown T."/>
            <person name="Cohen L."/>
        </authorList>
    </citation>
    <scope>NUCLEOTIDE SEQUENCE</scope>
    <source>
        <strain evidence="6">10249 10 AB</strain>
    </source>
</reference>
<evidence type="ECO:0000256" key="5">
    <source>
        <dbReference type="ARBA" id="ARBA00042266"/>
    </source>
</evidence>
<dbReference type="SUPFAM" id="SSF53335">
    <property type="entry name" value="S-adenosyl-L-methionine-dependent methyltransferases"/>
    <property type="match status" value="1"/>
</dbReference>
<keyword evidence="1" id="KW-0489">Methyltransferase</keyword>
<dbReference type="Pfam" id="PF06325">
    <property type="entry name" value="PrmA"/>
    <property type="match status" value="1"/>
</dbReference>
<comment type="similarity">
    <text evidence="3">Belongs to the methyltransferase superfamily. ETFBKMT family.</text>
</comment>